<dbReference type="InterPro" id="IPR022134">
    <property type="entry name" value="DUF3667"/>
</dbReference>
<dbReference type="RefSeq" id="WP_395438448.1">
    <property type="nucleotide sequence ID" value="NZ_JBAWKC010000003.1"/>
</dbReference>
<keyword evidence="1" id="KW-1133">Transmembrane helix</keyword>
<dbReference type="Proteomes" id="UP001610104">
    <property type="component" value="Unassembled WGS sequence"/>
</dbReference>
<feature type="transmembrane region" description="Helical" evidence="1">
    <location>
        <begin position="240"/>
        <end position="259"/>
    </location>
</feature>
<proteinExistence type="predicted"/>
<dbReference type="Pfam" id="PF12412">
    <property type="entry name" value="DUF3667"/>
    <property type="match status" value="1"/>
</dbReference>
<feature type="transmembrane region" description="Helical" evidence="1">
    <location>
        <begin position="329"/>
        <end position="354"/>
    </location>
</feature>
<reference evidence="2 3" key="1">
    <citation type="submission" date="2024-02" db="EMBL/GenBank/DDBJ databases">
        <title>A Gaetbulibacter species isolated from tidal flats and genomic insights of their niches.</title>
        <authorList>
            <person name="Ye Y."/>
        </authorList>
    </citation>
    <scope>NUCLEOTIDE SEQUENCE [LARGE SCALE GENOMIC DNA]</scope>
    <source>
        <strain evidence="2 3">KEM-8</strain>
    </source>
</reference>
<comment type="caution">
    <text evidence="2">The sequence shown here is derived from an EMBL/GenBank/DDBJ whole genome shotgun (WGS) entry which is preliminary data.</text>
</comment>
<keyword evidence="3" id="KW-1185">Reference proteome</keyword>
<protein>
    <submittedName>
        <fullName evidence="2">DUF3667 domain-containing protein</fullName>
    </submittedName>
</protein>
<keyword evidence="1" id="KW-0472">Membrane</keyword>
<evidence type="ECO:0000313" key="3">
    <source>
        <dbReference type="Proteomes" id="UP001610104"/>
    </source>
</evidence>
<sequence>MEKNMVTCKNCEKEFNESFEFCPHCGQKSNEELTIGILFYNTISNYFSFDARFFKSFIPLMLKPGYLAKRFLEGKRLLYLHPAQMYLFISVVFFFLFSFNVRDQVESLDKVLEKEFEHEKIADTIKSQAIDSATIANITKPLKDSKYVTGINDKELKNLDSIMRVDSKEADIPKMTFNYDSKKVDSLIEAKAPIEEQLKAMGMKEDANWLTRRLYTQILKFQTNKKGGTILQTFYDSVPIALFILLPIFAMILKLFFWRRGSFAHHLVFSFYYYSFLFTVFTIILAAKFIWQIPDGLIWGIVLSTFFYLFLAIKHFYKQSYLVSFFKTGIVTFVYMIFVLPIAIGVMFAAAFMFY</sequence>
<accession>A0ABW7MS35</accession>
<dbReference type="EMBL" id="JBAWKC010000003">
    <property type="protein sequence ID" value="MFH6769208.1"/>
    <property type="molecule type" value="Genomic_DNA"/>
</dbReference>
<evidence type="ECO:0000256" key="1">
    <source>
        <dbReference type="SAM" id="Phobius"/>
    </source>
</evidence>
<feature type="transmembrane region" description="Helical" evidence="1">
    <location>
        <begin position="297"/>
        <end position="317"/>
    </location>
</feature>
<feature type="transmembrane region" description="Helical" evidence="1">
    <location>
        <begin position="77"/>
        <end position="99"/>
    </location>
</feature>
<name>A0ABW7MS35_9FLAO</name>
<evidence type="ECO:0000313" key="2">
    <source>
        <dbReference type="EMBL" id="MFH6769208.1"/>
    </source>
</evidence>
<gene>
    <name evidence="2" type="ORF">V8G56_10710</name>
</gene>
<organism evidence="2 3">
    <name type="scientific">Gaetbulibacter aquiaggeris</name>
    <dbReference type="NCBI Taxonomy" id="1735373"/>
    <lineage>
        <taxon>Bacteria</taxon>
        <taxon>Pseudomonadati</taxon>
        <taxon>Bacteroidota</taxon>
        <taxon>Flavobacteriia</taxon>
        <taxon>Flavobacteriales</taxon>
        <taxon>Flavobacteriaceae</taxon>
        <taxon>Gaetbulibacter</taxon>
    </lineage>
</organism>
<feature type="transmembrane region" description="Helical" evidence="1">
    <location>
        <begin position="271"/>
        <end position="291"/>
    </location>
</feature>
<keyword evidence="1" id="KW-0812">Transmembrane</keyword>